<accession>A0A921ZE01</accession>
<dbReference type="Pfam" id="PF03227">
    <property type="entry name" value="GILT"/>
    <property type="match status" value="1"/>
</dbReference>
<comment type="caution">
    <text evidence="7">The sequence shown here is derived from an EMBL/GenBank/DDBJ whole genome shotgun (WGS) entry which is preliminary data.</text>
</comment>
<name>A0A921ZE01_MANSE</name>
<reference evidence="7" key="1">
    <citation type="journal article" date="2016" name="Insect Biochem. Mol. Biol.">
        <title>Multifaceted biological insights from a draft genome sequence of the tobacco hornworm moth, Manduca sexta.</title>
        <authorList>
            <person name="Kanost M.R."/>
            <person name="Arrese E.L."/>
            <person name="Cao X."/>
            <person name="Chen Y.R."/>
            <person name="Chellapilla S."/>
            <person name="Goldsmith M.R."/>
            <person name="Grosse-Wilde E."/>
            <person name="Heckel D.G."/>
            <person name="Herndon N."/>
            <person name="Jiang H."/>
            <person name="Papanicolaou A."/>
            <person name="Qu J."/>
            <person name="Soulages J.L."/>
            <person name="Vogel H."/>
            <person name="Walters J."/>
            <person name="Waterhouse R.M."/>
            <person name="Ahn S.J."/>
            <person name="Almeida F.C."/>
            <person name="An C."/>
            <person name="Aqrawi P."/>
            <person name="Bretschneider A."/>
            <person name="Bryant W.B."/>
            <person name="Bucks S."/>
            <person name="Chao H."/>
            <person name="Chevignon G."/>
            <person name="Christen J.M."/>
            <person name="Clarke D.F."/>
            <person name="Dittmer N.T."/>
            <person name="Ferguson L.C.F."/>
            <person name="Garavelou S."/>
            <person name="Gordon K.H.J."/>
            <person name="Gunaratna R.T."/>
            <person name="Han Y."/>
            <person name="Hauser F."/>
            <person name="He Y."/>
            <person name="Heidel-Fischer H."/>
            <person name="Hirsh A."/>
            <person name="Hu Y."/>
            <person name="Jiang H."/>
            <person name="Kalra D."/>
            <person name="Klinner C."/>
            <person name="Konig C."/>
            <person name="Kovar C."/>
            <person name="Kroll A.R."/>
            <person name="Kuwar S.S."/>
            <person name="Lee S.L."/>
            <person name="Lehman R."/>
            <person name="Li K."/>
            <person name="Li Z."/>
            <person name="Liang H."/>
            <person name="Lovelace S."/>
            <person name="Lu Z."/>
            <person name="Mansfield J.H."/>
            <person name="McCulloch K.J."/>
            <person name="Mathew T."/>
            <person name="Morton B."/>
            <person name="Muzny D.M."/>
            <person name="Neunemann D."/>
            <person name="Ongeri F."/>
            <person name="Pauchet Y."/>
            <person name="Pu L.L."/>
            <person name="Pyrousis I."/>
            <person name="Rao X.J."/>
            <person name="Redding A."/>
            <person name="Roesel C."/>
            <person name="Sanchez-Gracia A."/>
            <person name="Schaack S."/>
            <person name="Shukla A."/>
            <person name="Tetreau G."/>
            <person name="Wang Y."/>
            <person name="Xiong G.H."/>
            <person name="Traut W."/>
            <person name="Walsh T.K."/>
            <person name="Worley K.C."/>
            <person name="Wu D."/>
            <person name="Wu W."/>
            <person name="Wu Y.Q."/>
            <person name="Zhang X."/>
            <person name="Zou Z."/>
            <person name="Zucker H."/>
            <person name="Briscoe A.D."/>
            <person name="Burmester T."/>
            <person name="Clem R.J."/>
            <person name="Feyereisen R."/>
            <person name="Grimmelikhuijzen C.J.P."/>
            <person name="Hamodrakas S.J."/>
            <person name="Hansson B.S."/>
            <person name="Huguet E."/>
            <person name="Jermiin L.S."/>
            <person name="Lan Q."/>
            <person name="Lehman H.K."/>
            <person name="Lorenzen M."/>
            <person name="Merzendorfer H."/>
            <person name="Michalopoulos I."/>
            <person name="Morton D.B."/>
            <person name="Muthukrishnan S."/>
            <person name="Oakeshott J.G."/>
            <person name="Palmer W."/>
            <person name="Park Y."/>
            <person name="Passarelli A.L."/>
            <person name="Rozas J."/>
            <person name="Schwartz L.M."/>
            <person name="Smith W."/>
            <person name="Southgate A."/>
            <person name="Vilcinskas A."/>
            <person name="Vogt R."/>
            <person name="Wang P."/>
            <person name="Werren J."/>
            <person name="Yu X.Q."/>
            <person name="Zhou J.J."/>
            <person name="Brown S.J."/>
            <person name="Scherer S.E."/>
            <person name="Richards S."/>
            <person name="Blissard G.W."/>
        </authorList>
    </citation>
    <scope>NUCLEOTIDE SEQUENCE</scope>
</reference>
<evidence type="ECO:0000313" key="7">
    <source>
        <dbReference type="EMBL" id="KAG6455199.1"/>
    </source>
</evidence>
<proteinExistence type="inferred from homology"/>
<dbReference type="Proteomes" id="UP000791440">
    <property type="component" value="Unassembled WGS sequence"/>
</dbReference>
<feature type="chain" id="PRO_5036881246" description="Gamma-interferon-inducible lysosomal thiol reductase" evidence="6">
    <location>
        <begin position="19"/>
        <end position="254"/>
    </location>
</feature>
<sequence length="254" mass="29052">MDFKKILFLLITISAALSNRVSHTHQKRQWNVYNKNIHKRIHSDDINTTTTVTSTTANTPIENKVKITVYYETLCPASVRFLTHQLKPVVEKLSSYLDVQLVPYGHARTYKSGDRYLFRCQHGPAECYGNKLHACAIDALQNNTQAVLFNACLMQYSYRSYRVDYVSVLNWCGYKLNAPINGIWKCVNSERGSIVLKNFGALTHALSPRYVPYLVFDGSLDNQARANLMSAVCRRLHPAPPSCYYYIYKIPGNR</sequence>
<gene>
    <name evidence="7" type="ORF">O3G_MSEX009095</name>
</gene>
<evidence type="ECO:0000256" key="1">
    <source>
        <dbReference type="ARBA" id="ARBA00004613"/>
    </source>
</evidence>
<dbReference type="GO" id="GO:0016671">
    <property type="term" value="F:oxidoreductase activity, acting on a sulfur group of donors, disulfide as acceptor"/>
    <property type="evidence" value="ECO:0007669"/>
    <property type="project" value="InterPro"/>
</dbReference>
<dbReference type="EMBL" id="JH668485">
    <property type="protein sequence ID" value="KAG6455199.1"/>
    <property type="molecule type" value="Genomic_DNA"/>
</dbReference>
<reference evidence="7" key="2">
    <citation type="submission" date="2020-12" db="EMBL/GenBank/DDBJ databases">
        <authorList>
            <person name="Kanost M."/>
        </authorList>
    </citation>
    <scope>NUCLEOTIDE SEQUENCE</scope>
</reference>
<evidence type="ECO:0000256" key="3">
    <source>
        <dbReference type="ARBA" id="ARBA00022525"/>
    </source>
</evidence>
<protein>
    <recommendedName>
        <fullName evidence="9">Gamma-interferon-inducible lysosomal thiol reductase</fullName>
    </recommendedName>
</protein>
<comment type="similarity">
    <text evidence="2">Belongs to the GILT family.</text>
</comment>
<comment type="subcellular location">
    <subcellularLocation>
        <location evidence="1">Secreted</location>
    </subcellularLocation>
</comment>
<keyword evidence="8" id="KW-1185">Reference proteome</keyword>
<keyword evidence="4 6" id="KW-0732">Signal</keyword>
<organism evidence="7 8">
    <name type="scientific">Manduca sexta</name>
    <name type="common">Tobacco hawkmoth</name>
    <name type="synonym">Tobacco hornworm</name>
    <dbReference type="NCBI Taxonomy" id="7130"/>
    <lineage>
        <taxon>Eukaryota</taxon>
        <taxon>Metazoa</taxon>
        <taxon>Ecdysozoa</taxon>
        <taxon>Arthropoda</taxon>
        <taxon>Hexapoda</taxon>
        <taxon>Insecta</taxon>
        <taxon>Pterygota</taxon>
        <taxon>Neoptera</taxon>
        <taxon>Endopterygota</taxon>
        <taxon>Lepidoptera</taxon>
        <taxon>Glossata</taxon>
        <taxon>Ditrysia</taxon>
        <taxon>Bombycoidea</taxon>
        <taxon>Sphingidae</taxon>
        <taxon>Sphinginae</taxon>
        <taxon>Sphingini</taxon>
        <taxon>Manduca</taxon>
    </lineage>
</organism>
<evidence type="ECO:0000256" key="6">
    <source>
        <dbReference type="SAM" id="SignalP"/>
    </source>
</evidence>
<dbReference type="PANTHER" id="PTHR13234">
    <property type="entry name" value="GAMMA-INTERFERON INDUCIBLE LYSOSOMAL THIOL REDUCTASE GILT"/>
    <property type="match status" value="1"/>
</dbReference>
<dbReference type="PANTHER" id="PTHR13234:SF8">
    <property type="entry name" value="GAMMA-INTERFERON-INDUCIBLE LYSOSOMAL THIOL REDUCTASE"/>
    <property type="match status" value="1"/>
</dbReference>
<evidence type="ECO:0000256" key="4">
    <source>
        <dbReference type="ARBA" id="ARBA00022729"/>
    </source>
</evidence>
<dbReference type="GO" id="GO:0005576">
    <property type="term" value="C:extracellular region"/>
    <property type="evidence" value="ECO:0007669"/>
    <property type="project" value="UniProtKB-SubCell"/>
</dbReference>
<evidence type="ECO:0008006" key="9">
    <source>
        <dbReference type="Google" id="ProtNLM"/>
    </source>
</evidence>
<keyword evidence="5" id="KW-0325">Glycoprotein</keyword>
<evidence type="ECO:0000313" key="8">
    <source>
        <dbReference type="Proteomes" id="UP000791440"/>
    </source>
</evidence>
<dbReference type="InterPro" id="IPR004911">
    <property type="entry name" value="Interferon-induced_GILT"/>
</dbReference>
<evidence type="ECO:0000256" key="5">
    <source>
        <dbReference type="ARBA" id="ARBA00023180"/>
    </source>
</evidence>
<dbReference type="AlphaFoldDB" id="A0A921ZE01"/>
<feature type="signal peptide" evidence="6">
    <location>
        <begin position="1"/>
        <end position="18"/>
    </location>
</feature>
<evidence type="ECO:0000256" key="2">
    <source>
        <dbReference type="ARBA" id="ARBA00005679"/>
    </source>
</evidence>
<keyword evidence="3" id="KW-0964">Secreted</keyword>